<protein>
    <submittedName>
        <fullName evidence="2">Uncharacterized protein</fullName>
    </submittedName>
</protein>
<keyword evidence="3" id="KW-1185">Reference proteome</keyword>
<feature type="region of interest" description="Disordered" evidence="1">
    <location>
        <begin position="292"/>
        <end position="315"/>
    </location>
</feature>
<evidence type="ECO:0000313" key="3">
    <source>
        <dbReference type="Proteomes" id="UP000533598"/>
    </source>
</evidence>
<proteinExistence type="predicted"/>
<sequence length="350" mass="37567">MAVFACALCDAVLTNPVSRIALPVHTQLRYQHTLLPPLMDPGTYAVDPEPSGPPWRRWHEIGDDAAAARGVFAPTHALSCGEPGAIILAPGDTRGMVLIPDRLGGDCMGLAGNDGPNLACERCGQPVATRIDDCEYWQEARLTPSAVRQLPIAGPADRPTGWTELVAASEPFPPIDLSGQCDLRWEAATGMTLALLLAASGGAPVTVPDGLLADLFRRPLDALLPPGPPAKRATLAGPGLPTSNADIALVPRHPQTGEPWQPQNTAIPVPLAIEVWLHIAFHPERRPIPVSGGLPDGVLRDDPLPPHPSGPTHPDLDVFRHTLARLPAVREPWLRRIYEPMREQPYSLPF</sequence>
<organism evidence="2 3">
    <name type="scientific">Crossiella cryophila</name>
    <dbReference type="NCBI Taxonomy" id="43355"/>
    <lineage>
        <taxon>Bacteria</taxon>
        <taxon>Bacillati</taxon>
        <taxon>Actinomycetota</taxon>
        <taxon>Actinomycetes</taxon>
        <taxon>Pseudonocardiales</taxon>
        <taxon>Pseudonocardiaceae</taxon>
        <taxon>Crossiella</taxon>
    </lineage>
</organism>
<comment type="caution">
    <text evidence="2">The sequence shown here is derived from an EMBL/GenBank/DDBJ whole genome shotgun (WGS) entry which is preliminary data.</text>
</comment>
<name>A0A7W7FWK9_9PSEU</name>
<gene>
    <name evidence="2" type="ORF">HNR67_006283</name>
</gene>
<evidence type="ECO:0000313" key="2">
    <source>
        <dbReference type="EMBL" id="MBB4680165.1"/>
    </source>
</evidence>
<reference evidence="2 3" key="1">
    <citation type="submission" date="2020-08" db="EMBL/GenBank/DDBJ databases">
        <title>Sequencing the genomes of 1000 actinobacteria strains.</title>
        <authorList>
            <person name="Klenk H.-P."/>
        </authorList>
    </citation>
    <scope>NUCLEOTIDE SEQUENCE [LARGE SCALE GENOMIC DNA]</scope>
    <source>
        <strain evidence="2 3">DSM 44230</strain>
    </source>
</reference>
<dbReference type="EMBL" id="JACHMH010000001">
    <property type="protein sequence ID" value="MBB4680165.1"/>
    <property type="molecule type" value="Genomic_DNA"/>
</dbReference>
<dbReference type="Proteomes" id="UP000533598">
    <property type="component" value="Unassembled WGS sequence"/>
</dbReference>
<dbReference type="RefSeq" id="WP_185005827.1">
    <property type="nucleotide sequence ID" value="NZ_BAAAUI010000020.1"/>
</dbReference>
<accession>A0A7W7FWK9</accession>
<evidence type="ECO:0000256" key="1">
    <source>
        <dbReference type="SAM" id="MobiDB-lite"/>
    </source>
</evidence>
<dbReference type="AlphaFoldDB" id="A0A7W7FWK9"/>